<dbReference type="InterPro" id="IPR000182">
    <property type="entry name" value="GNAT_dom"/>
</dbReference>
<accession>A0A2Z4AK12</accession>
<dbReference type="InterPro" id="IPR016181">
    <property type="entry name" value="Acyl_CoA_acyltransferase"/>
</dbReference>
<reference evidence="2 3" key="1">
    <citation type="submission" date="2018-06" db="EMBL/GenBank/DDBJ databases">
        <title>Draft Genome Sequence of a Novel Marine Bacterium Related to the Verrucomicrobia.</title>
        <authorList>
            <person name="Vosseberg J."/>
            <person name="Martijn J."/>
            <person name="Ettema T.J.G."/>
        </authorList>
    </citation>
    <scope>NUCLEOTIDE SEQUENCE [LARGE SCALE GENOMIC DNA]</scope>
    <source>
        <strain evidence="2">TARA_B100001123</strain>
    </source>
</reference>
<proteinExistence type="predicted"/>
<dbReference type="KEGG" id="mtar:DF168_00032"/>
<feature type="domain" description="N-acetyltransferase" evidence="1">
    <location>
        <begin position="90"/>
        <end position="245"/>
    </location>
</feature>
<evidence type="ECO:0000313" key="3">
    <source>
        <dbReference type="Proteomes" id="UP000247465"/>
    </source>
</evidence>
<dbReference type="PROSITE" id="PS51186">
    <property type="entry name" value="GNAT"/>
    <property type="match status" value="1"/>
</dbReference>
<protein>
    <recommendedName>
        <fullName evidence="1">N-acetyltransferase domain-containing protein</fullName>
    </recommendedName>
</protein>
<evidence type="ECO:0000259" key="1">
    <source>
        <dbReference type="PROSITE" id="PS51186"/>
    </source>
</evidence>
<organism evidence="2 3">
    <name type="scientific">Candidatus Moanibacter tarae</name>
    <dbReference type="NCBI Taxonomy" id="2200854"/>
    <lineage>
        <taxon>Bacteria</taxon>
        <taxon>Pseudomonadati</taxon>
        <taxon>Verrucomicrobiota</taxon>
        <taxon>Opitutia</taxon>
        <taxon>Puniceicoccales</taxon>
        <taxon>Puniceicoccales incertae sedis</taxon>
        <taxon>Candidatus Moanibacter</taxon>
    </lineage>
</organism>
<sequence length="272" mass="30153">MREPVSRFDGLEEWLTTNMGREIESGVFGTPECSHPERLLAYRIGDLAMIRVVESLAKGVEGVVNRLSQDELFSIFGSYELARVTLGQGMSIWGPSLYYFGDATSFRSSNREIAVPMTSEEVARVVDAKVFWHCDWEKAVANFGVVEGDRLVALTTVLPRGGSVFEIGVDVAPGSGLYGLGRSVMSAACRWILDQDGLILASSAQWNIPSVRLLRSVGLRYVLSELSGRPPPFKVPPQPLGKPIPEAEIYDIYPTWAQNKEIIRVEYSKHSR</sequence>
<dbReference type="Proteomes" id="UP000247465">
    <property type="component" value="Chromosome"/>
</dbReference>
<dbReference type="GO" id="GO:0016747">
    <property type="term" value="F:acyltransferase activity, transferring groups other than amino-acyl groups"/>
    <property type="evidence" value="ECO:0007669"/>
    <property type="project" value="InterPro"/>
</dbReference>
<dbReference type="AlphaFoldDB" id="A0A2Z4AK12"/>
<dbReference type="EMBL" id="CP029803">
    <property type="protein sequence ID" value="AWT58860.1"/>
    <property type="molecule type" value="Genomic_DNA"/>
</dbReference>
<evidence type="ECO:0000313" key="2">
    <source>
        <dbReference type="EMBL" id="AWT58860.1"/>
    </source>
</evidence>
<gene>
    <name evidence="2" type="ORF">DF168_00032</name>
</gene>
<name>A0A2Z4AK12_9BACT</name>
<dbReference type="SUPFAM" id="SSF55729">
    <property type="entry name" value="Acyl-CoA N-acyltransferases (Nat)"/>
    <property type="match status" value="1"/>
</dbReference>
<dbReference type="Gene3D" id="3.40.630.30">
    <property type="match status" value="1"/>
</dbReference>